<dbReference type="PANTHER" id="PTHR10655:SF17">
    <property type="entry name" value="LYSOPHOSPHOLIPASE-LIKE PROTEIN 1"/>
    <property type="match status" value="1"/>
</dbReference>
<dbReference type="Proteomes" id="UP000245202">
    <property type="component" value="Unassembled WGS sequence"/>
</dbReference>
<comment type="caution">
    <text evidence="4">The sequence shown here is derived from an EMBL/GenBank/DDBJ whole genome shotgun (WGS) entry which is preliminary data.</text>
</comment>
<keyword evidence="2" id="KW-0378">Hydrolase</keyword>
<comment type="similarity">
    <text evidence="1">Belongs to the AB hydrolase superfamily. AB hydrolase 2 family.</text>
</comment>
<evidence type="ECO:0000256" key="2">
    <source>
        <dbReference type="ARBA" id="ARBA00022801"/>
    </source>
</evidence>
<dbReference type="SUPFAM" id="SSF53474">
    <property type="entry name" value="alpha/beta-Hydrolases"/>
    <property type="match status" value="1"/>
</dbReference>
<evidence type="ECO:0000313" key="5">
    <source>
        <dbReference type="Proteomes" id="UP000245202"/>
    </source>
</evidence>
<feature type="domain" description="Phospholipase/carboxylesterase/thioesterase" evidence="3">
    <location>
        <begin position="20"/>
        <end position="209"/>
    </location>
</feature>
<dbReference type="InterPro" id="IPR050565">
    <property type="entry name" value="LYPA1-2/EST-like"/>
</dbReference>
<evidence type="ECO:0000259" key="3">
    <source>
        <dbReference type="Pfam" id="PF02230"/>
    </source>
</evidence>
<organism evidence="4 5">
    <name type="scientific">Paenibacillus agaridevorans</name>
    <dbReference type="NCBI Taxonomy" id="171404"/>
    <lineage>
        <taxon>Bacteria</taxon>
        <taxon>Bacillati</taxon>
        <taxon>Bacillota</taxon>
        <taxon>Bacilli</taxon>
        <taxon>Bacillales</taxon>
        <taxon>Paenibacillaceae</taxon>
        <taxon>Paenibacillus</taxon>
    </lineage>
</organism>
<dbReference type="InterPro" id="IPR029058">
    <property type="entry name" value="AB_hydrolase_fold"/>
</dbReference>
<dbReference type="RefSeq" id="WP_087566614.1">
    <property type="nucleotide sequence ID" value="NZ_BDQX01000171.1"/>
</dbReference>
<evidence type="ECO:0000256" key="1">
    <source>
        <dbReference type="ARBA" id="ARBA00006499"/>
    </source>
</evidence>
<accession>A0A2R5EQ71</accession>
<dbReference type="Pfam" id="PF02230">
    <property type="entry name" value="Abhydrolase_2"/>
    <property type="match status" value="1"/>
</dbReference>
<protein>
    <submittedName>
        <fullName evidence="4">Esterase</fullName>
    </submittedName>
</protein>
<sequence>MNSLYHYDIHLPANMEQGRKYPVVFTLHGKGSNEKNMFGLVSPLSEQAIIIGIRGNLPLGAGYQYYELVSLGNPVRSVFDDSVKGLRAFIDDATEQYPIDPEKRYVLGFSQGAILAMTLALTMGDALKGIVALNGYVPGFVKEEYPLRNLDKVSVFASHGEFDSVFPIRIGHETKAYLEERAPLLTFKVYPADHGVTEENARDVLNWIRRDAGLDLGEEGEAR</sequence>
<evidence type="ECO:0000313" key="4">
    <source>
        <dbReference type="EMBL" id="GBG08840.1"/>
    </source>
</evidence>
<name>A0A2R5EQ71_9BACL</name>
<dbReference type="Gene3D" id="3.40.50.1820">
    <property type="entry name" value="alpha/beta hydrolase"/>
    <property type="match status" value="1"/>
</dbReference>
<dbReference type="GO" id="GO:0016787">
    <property type="term" value="F:hydrolase activity"/>
    <property type="evidence" value="ECO:0007669"/>
    <property type="project" value="UniProtKB-KW"/>
</dbReference>
<dbReference type="InterPro" id="IPR003140">
    <property type="entry name" value="PLipase/COase/thioEstase"/>
</dbReference>
<gene>
    <name evidence="4" type="ORF">PAT3040_03445</name>
</gene>
<dbReference type="PANTHER" id="PTHR10655">
    <property type="entry name" value="LYSOPHOSPHOLIPASE-RELATED"/>
    <property type="match status" value="1"/>
</dbReference>
<reference evidence="4 5" key="1">
    <citation type="submission" date="2017-08" db="EMBL/GenBank/DDBJ databases">
        <title>Substantial Increase in Enzyme Production by Combined Drug-Resistance Mutations in Paenibacillus agaridevorans.</title>
        <authorList>
            <person name="Tanaka Y."/>
            <person name="Funane K."/>
            <person name="Hosaka T."/>
            <person name="Shiwa Y."/>
            <person name="Fujita N."/>
            <person name="Miyazaki T."/>
            <person name="Yoshikawa H."/>
            <person name="Murakami K."/>
            <person name="Kasahara K."/>
            <person name="Inaoka T."/>
            <person name="Hiraga Y."/>
            <person name="Ochi K."/>
        </authorList>
    </citation>
    <scope>NUCLEOTIDE SEQUENCE [LARGE SCALE GENOMIC DNA]</scope>
    <source>
        <strain evidence="4 5">T-3040</strain>
    </source>
</reference>
<proteinExistence type="inferred from homology"/>
<dbReference type="EMBL" id="BDQX01000171">
    <property type="protein sequence ID" value="GBG08840.1"/>
    <property type="molecule type" value="Genomic_DNA"/>
</dbReference>
<dbReference type="AlphaFoldDB" id="A0A2R5EQ71"/>
<keyword evidence="5" id="KW-1185">Reference proteome</keyword>